<dbReference type="Pfam" id="PF04287">
    <property type="entry name" value="DUF446"/>
    <property type="match status" value="1"/>
</dbReference>
<accession>A0A2L1UWG8</accession>
<dbReference type="Gene3D" id="1.20.1440.40">
    <property type="entry name" value="YqcC-like"/>
    <property type="match status" value="1"/>
</dbReference>
<sequence length="104" mass="12128">MNTKKQVREILEDIEQAMRNDKLWHATPPEPDAFESKEPFSVDTMSAEQWLQWVLIPRMYALLAAEAPLPTRFAITPYFEEAMPEAVLLLNQLQRLDDLLNIED</sequence>
<dbReference type="KEGG" id="rox:BV494_21235"/>
<reference evidence="3" key="1">
    <citation type="submission" date="2017-01" db="EMBL/GenBank/DDBJ databases">
        <title>Genome sequence of Rouxiella sp. ERMR1:05.</title>
        <authorList>
            <person name="Kumar R."/>
            <person name="Singh D."/>
            <person name="Kumar S."/>
        </authorList>
    </citation>
    <scope>NUCLEOTIDE SEQUENCE [LARGE SCALE GENOMIC DNA]</scope>
    <source>
        <strain evidence="3">ERMR1:05</strain>
    </source>
</reference>
<dbReference type="InterPro" id="IPR007384">
    <property type="entry name" value="UCP006257"/>
</dbReference>
<protein>
    <recommendedName>
        <fullName evidence="1">YqcC-like domain-containing protein</fullName>
    </recommendedName>
</protein>
<dbReference type="PANTHER" id="PTHR39586:SF1">
    <property type="entry name" value="CYTOPLASMIC PROTEIN"/>
    <property type="match status" value="1"/>
</dbReference>
<dbReference type="RefSeq" id="WP_104924617.1">
    <property type="nucleotide sequence ID" value="NZ_CP019062.1"/>
</dbReference>
<feature type="domain" description="YqcC-like" evidence="1">
    <location>
        <begin position="6"/>
        <end position="99"/>
    </location>
</feature>
<proteinExistence type="predicted"/>
<evidence type="ECO:0000313" key="3">
    <source>
        <dbReference type="Proteomes" id="UP000239197"/>
    </source>
</evidence>
<dbReference type="InterPro" id="IPR036814">
    <property type="entry name" value="YqcC-like_sf"/>
</dbReference>
<dbReference type="OrthoDB" id="8794567at2"/>
<dbReference type="PIRSF" id="PIRSF006257">
    <property type="entry name" value="UCP006257"/>
    <property type="match status" value="1"/>
</dbReference>
<dbReference type="GO" id="GO:0044010">
    <property type="term" value="P:single-species biofilm formation"/>
    <property type="evidence" value="ECO:0007669"/>
    <property type="project" value="TreeGrafter"/>
</dbReference>
<dbReference type="PANTHER" id="PTHR39586">
    <property type="entry name" value="CYTOPLASMIC PROTEIN-RELATED"/>
    <property type="match status" value="1"/>
</dbReference>
<dbReference type="SUPFAM" id="SSF158452">
    <property type="entry name" value="YqcC-like"/>
    <property type="match status" value="1"/>
</dbReference>
<keyword evidence="3" id="KW-1185">Reference proteome</keyword>
<dbReference type="Proteomes" id="UP000239197">
    <property type="component" value="Chromosome"/>
</dbReference>
<dbReference type="InterPro" id="IPR023376">
    <property type="entry name" value="YqcC-like_dom"/>
</dbReference>
<name>A0A2L1UWG8_9GAMM</name>
<gene>
    <name evidence="2" type="ORF">BV494_21235</name>
</gene>
<dbReference type="EMBL" id="CP019062">
    <property type="protein sequence ID" value="AVF37265.1"/>
    <property type="molecule type" value="Genomic_DNA"/>
</dbReference>
<organism evidence="2 3">
    <name type="scientific">Rahnella sikkimica</name>
    <dbReference type="NCBI Taxonomy" id="1805933"/>
    <lineage>
        <taxon>Bacteria</taxon>
        <taxon>Pseudomonadati</taxon>
        <taxon>Pseudomonadota</taxon>
        <taxon>Gammaproteobacteria</taxon>
        <taxon>Enterobacterales</taxon>
        <taxon>Yersiniaceae</taxon>
        <taxon>Rahnella</taxon>
    </lineage>
</organism>
<evidence type="ECO:0000313" key="2">
    <source>
        <dbReference type="EMBL" id="AVF37265.1"/>
    </source>
</evidence>
<dbReference type="AlphaFoldDB" id="A0A2L1UWG8"/>
<evidence type="ECO:0000259" key="1">
    <source>
        <dbReference type="Pfam" id="PF04287"/>
    </source>
</evidence>